<evidence type="ECO:0000313" key="2">
    <source>
        <dbReference type="EMBL" id="QIW62505.1"/>
    </source>
</evidence>
<organism evidence="2 3">
    <name type="scientific">Mycoplasmopsis gallinacea</name>
    <dbReference type="NCBI Taxonomy" id="29556"/>
    <lineage>
        <taxon>Bacteria</taxon>
        <taxon>Bacillati</taxon>
        <taxon>Mycoplasmatota</taxon>
        <taxon>Mycoplasmoidales</taxon>
        <taxon>Metamycoplasmataceae</taxon>
        <taxon>Mycoplasmopsis</taxon>
    </lineage>
</organism>
<dbReference type="EMBL" id="CP047225">
    <property type="protein sequence ID" value="QIW62505.1"/>
    <property type="molecule type" value="Genomic_DNA"/>
</dbReference>
<dbReference type="RefSeq" id="WP_167845459.1">
    <property type="nucleotide sequence ID" value="NZ_CP047225.1"/>
</dbReference>
<dbReference type="AlphaFoldDB" id="A0A6H0V7N5"/>
<keyword evidence="1" id="KW-1133">Transmembrane helix</keyword>
<keyword evidence="1" id="KW-0472">Membrane</keyword>
<evidence type="ECO:0000256" key="1">
    <source>
        <dbReference type="SAM" id="Phobius"/>
    </source>
</evidence>
<gene>
    <name evidence="2" type="ORF">GOQ20_03740</name>
</gene>
<reference evidence="2 3" key="1">
    <citation type="submission" date="2019-12" db="EMBL/GenBank/DDBJ databases">
        <title>Sequencing and analysis of the whole genome of Mycoplasma gallinaceum strain Peacock20181011.</title>
        <authorList>
            <person name="Liu X."/>
            <person name="Qin Z."/>
            <person name="Xu H."/>
        </authorList>
    </citation>
    <scope>NUCLEOTIDE SEQUENCE [LARGE SCALE GENOMIC DNA]</scope>
    <source>
        <strain evidence="2 3">Peacock20181011</strain>
    </source>
</reference>
<feature type="transmembrane region" description="Helical" evidence="1">
    <location>
        <begin position="117"/>
        <end position="137"/>
    </location>
</feature>
<feature type="transmembrane region" description="Helical" evidence="1">
    <location>
        <begin position="149"/>
        <end position="171"/>
    </location>
</feature>
<proteinExistence type="predicted"/>
<name>A0A6H0V7N5_9BACT</name>
<dbReference type="Proteomes" id="UP000503310">
    <property type="component" value="Chromosome"/>
</dbReference>
<sequence length="179" mass="20756">MINLKQNTNKRLVIHFCALQSIIFLLLTVGFLIYMIYGIKINETHEGWFTFLITLTFCFYVFAVLTLIIAKIPLISSFGSWKTKLLYLFTFGIFLLKVKDENIADFKLYKKTNIAMIFIWISLFIGYLIFHTVGNYLTDNWPFAGLDGVIFFESILILSTLAPLVFNLFLYKKSLSLAK</sequence>
<feature type="transmembrane region" description="Helical" evidence="1">
    <location>
        <begin position="12"/>
        <end position="37"/>
    </location>
</feature>
<feature type="transmembrane region" description="Helical" evidence="1">
    <location>
        <begin position="49"/>
        <end position="72"/>
    </location>
</feature>
<protein>
    <submittedName>
        <fullName evidence="2">Uncharacterized protein</fullName>
    </submittedName>
</protein>
<accession>A0A6H0V7N5</accession>
<keyword evidence="1" id="KW-0812">Transmembrane</keyword>
<evidence type="ECO:0000313" key="3">
    <source>
        <dbReference type="Proteomes" id="UP000503310"/>
    </source>
</evidence>